<keyword evidence="6" id="KW-1133">Transmembrane helix</keyword>
<dbReference type="InterPro" id="IPR036249">
    <property type="entry name" value="Thioredoxin-like_sf"/>
</dbReference>
<accession>A0A4Q7TW57</accession>
<dbReference type="Gene3D" id="3.40.30.10">
    <property type="entry name" value="Glutaredoxin"/>
    <property type="match status" value="1"/>
</dbReference>
<dbReference type="Pfam" id="PF13462">
    <property type="entry name" value="Thioredoxin_4"/>
    <property type="match status" value="1"/>
</dbReference>
<comment type="similarity">
    <text evidence="1">Belongs to the thioredoxin family. DsbA subfamily.</text>
</comment>
<dbReference type="GO" id="GO:0016491">
    <property type="term" value="F:oxidoreductase activity"/>
    <property type="evidence" value="ECO:0007669"/>
    <property type="project" value="UniProtKB-KW"/>
</dbReference>
<keyword evidence="3" id="KW-0560">Oxidoreductase</keyword>
<protein>
    <submittedName>
        <fullName evidence="8">Protein-disulfide isomerase</fullName>
    </submittedName>
</protein>
<evidence type="ECO:0000256" key="4">
    <source>
        <dbReference type="ARBA" id="ARBA00023157"/>
    </source>
</evidence>
<feature type="transmembrane region" description="Helical" evidence="6">
    <location>
        <begin position="23"/>
        <end position="43"/>
    </location>
</feature>
<dbReference type="PANTHER" id="PTHR13887:SF14">
    <property type="entry name" value="DISULFIDE BOND FORMATION PROTEIN D"/>
    <property type="match status" value="1"/>
</dbReference>
<gene>
    <name evidence="8" type="ORF">EV139_1877</name>
</gene>
<comment type="caution">
    <text evidence="8">The sequence shown here is derived from an EMBL/GenBank/DDBJ whole genome shotgun (WGS) entry which is preliminary data.</text>
</comment>
<evidence type="ECO:0000256" key="1">
    <source>
        <dbReference type="ARBA" id="ARBA00005791"/>
    </source>
</evidence>
<feature type="domain" description="Thioredoxin" evidence="7">
    <location>
        <begin position="54"/>
        <end position="252"/>
    </location>
</feature>
<dbReference type="SUPFAM" id="SSF52833">
    <property type="entry name" value="Thioredoxin-like"/>
    <property type="match status" value="1"/>
</dbReference>
<evidence type="ECO:0000256" key="6">
    <source>
        <dbReference type="SAM" id="Phobius"/>
    </source>
</evidence>
<dbReference type="EMBL" id="SHKI01000005">
    <property type="protein sequence ID" value="RZT64460.1"/>
    <property type="molecule type" value="Genomic_DNA"/>
</dbReference>
<proteinExistence type="inferred from homology"/>
<dbReference type="RefSeq" id="WP_237464398.1">
    <property type="nucleotide sequence ID" value="NZ_QYAG01000001.1"/>
</dbReference>
<sequence>MPHAPETLPRTELERRLRRSRTLNLVLGALAVVGLVFGGVQLAQGGAAGGATAASDGAAAEDSAAGTDADTAVTVERRIDGDTMAIGALDAPVVLSEWVDFRCPFCAVFSRDTFPVLVEEYVNTGKVRLEMHDVAYFGEESTRAAAAARAAGEQEHYFEFVKAVYDAAPESGHPDLTPEELLAFAKTAKVPDLDRFAADMERADLREAVSQSTTQAQQLGVSGVPFFAVDGQAISGAQPVETFRAMLDEALAAAKQ</sequence>
<dbReference type="InterPro" id="IPR012336">
    <property type="entry name" value="Thioredoxin-like_fold"/>
</dbReference>
<keyword evidence="6" id="KW-0472">Membrane</keyword>
<evidence type="ECO:0000256" key="5">
    <source>
        <dbReference type="ARBA" id="ARBA00023284"/>
    </source>
</evidence>
<keyword evidence="2" id="KW-0732">Signal</keyword>
<evidence type="ECO:0000256" key="3">
    <source>
        <dbReference type="ARBA" id="ARBA00023002"/>
    </source>
</evidence>
<evidence type="ECO:0000313" key="9">
    <source>
        <dbReference type="Proteomes" id="UP000291832"/>
    </source>
</evidence>
<name>A0A4Q7TW57_9MICO</name>
<dbReference type="PROSITE" id="PS51352">
    <property type="entry name" value="THIOREDOXIN_2"/>
    <property type="match status" value="1"/>
</dbReference>
<evidence type="ECO:0000313" key="8">
    <source>
        <dbReference type="EMBL" id="RZT64460.1"/>
    </source>
</evidence>
<keyword evidence="9" id="KW-1185">Reference proteome</keyword>
<keyword evidence="5" id="KW-0676">Redox-active center</keyword>
<dbReference type="GO" id="GO:0016853">
    <property type="term" value="F:isomerase activity"/>
    <property type="evidence" value="ECO:0007669"/>
    <property type="project" value="UniProtKB-KW"/>
</dbReference>
<dbReference type="PANTHER" id="PTHR13887">
    <property type="entry name" value="GLUTATHIONE S-TRANSFERASE KAPPA"/>
    <property type="match status" value="1"/>
</dbReference>
<evidence type="ECO:0000256" key="2">
    <source>
        <dbReference type="ARBA" id="ARBA00022729"/>
    </source>
</evidence>
<keyword evidence="4" id="KW-1015">Disulfide bond</keyword>
<dbReference type="Proteomes" id="UP000291832">
    <property type="component" value="Unassembled WGS sequence"/>
</dbReference>
<reference evidence="8 9" key="1">
    <citation type="journal article" date="2015" name="Stand. Genomic Sci.">
        <title>Genomic Encyclopedia of Bacterial and Archaeal Type Strains, Phase III: the genomes of soil and plant-associated and newly described type strains.</title>
        <authorList>
            <person name="Whitman W.B."/>
            <person name="Woyke T."/>
            <person name="Klenk H.P."/>
            <person name="Zhou Y."/>
            <person name="Lilburn T.G."/>
            <person name="Beck B.J."/>
            <person name="De Vos P."/>
            <person name="Vandamme P."/>
            <person name="Eisen J.A."/>
            <person name="Garrity G."/>
            <person name="Hugenholtz P."/>
            <person name="Kyrpides N.C."/>
        </authorList>
    </citation>
    <scope>NUCLEOTIDE SEQUENCE [LARGE SCALE GENOMIC DNA]</scope>
    <source>
        <strain evidence="8 9">RF6</strain>
    </source>
</reference>
<organism evidence="8 9">
    <name type="scientific">Leucobacter luti</name>
    <dbReference type="NCBI Taxonomy" id="340320"/>
    <lineage>
        <taxon>Bacteria</taxon>
        <taxon>Bacillati</taxon>
        <taxon>Actinomycetota</taxon>
        <taxon>Actinomycetes</taxon>
        <taxon>Micrococcales</taxon>
        <taxon>Microbacteriaceae</taxon>
        <taxon>Leucobacter</taxon>
    </lineage>
</organism>
<keyword evidence="6" id="KW-0812">Transmembrane</keyword>
<dbReference type="AlphaFoldDB" id="A0A4Q7TW57"/>
<dbReference type="InterPro" id="IPR013766">
    <property type="entry name" value="Thioredoxin_domain"/>
</dbReference>
<keyword evidence="8" id="KW-0413">Isomerase</keyword>
<evidence type="ECO:0000259" key="7">
    <source>
        <dbReference type="PROSITE" id="PS51352"/>
    </source>
</evidence>